<feature type="region of interest" description="Disordered" evidence="3">
    <location>
        <begin position="118"/>
        <end position="141"/>
    </location>
</feature>
<dbReference type="STRING" id="1223545.GS4_04_00360"/>
<evidence type="ECO:0008006" key="7">
    <source>
        <dbReference type="Google" id="ProtNLM"/>
    </source>
</evidence>
<keyword evidence="4" id="KW-1133">Transmembrane helix</keyword>
<proteinExistence type="predicted"/>
<dbReference type="EMBL" id="BANX01000004">
    <property type="protein sequence ID" value="GAC66779.1"/>
    <property type="molecule type" value="Genomic_DNA"/>
</dbReference>
<keyword evidence="4" id="KW-0812">Transmembrane</keyword>
<keyword evidence="2" id="KW-0804">Transcription</keyword>
<evidence type="ECO:0000313" key="5">
    <source>
        <dbReference type="EMBL" id="GAC66779.1"/>
    </source>
</evidence>
<evidence type="ECO:0000256" key="3">
    <source>
        <dbReference type="SAM" id="MobiDB-lite"/>
    </source>
</evidence>
<evidence type="ECO:0000256" key="1">
    <source>
        <dbReference type="ARBA" id="ARBA00023015"/>
    </source>
</evidence>
<dbReference type="InterPro" id="IPR041916">
    <property type="entry name" value="Anti_sigma_zinc_sf"/>
</dbReference>
<dbReference type="AlphaFoldDB" id="M0QEA5"/>
<dbReference type="eggNOG" id="ENOG503381C">
    <property type="taxonomic scope" value="Bacteria"/>
</dbReference>
<feature type="region of interest" description="Disordered" evidence="3">
    <location>
        <begin position="1"/>
        <end position="48"/>
    </location>
</feature>
<evidence type="ECO:0000256" key="4">
    <source>
        <dbReference type="SAM" id="Phobius"/>
    </source>
</evidence>
<dbReference type="Proteomes" id="UP000011666">
    <property type="component" value="Unassembled WGS sequence"/>
</dbReference>
<organism evidence="5 6">
    <name type="scientific">Gordonia soli NBRC 108243</name>
    <dbReference type="NCBI Taxonomy" id="1223545"/>
    <lineage>
        <taxon>Bacteria</taxon>
        <taxon>Bacillati</taxon>
        <taxon>Actinomycetota</taxon>
        <taxon>Actinomycetes</taxon>
        <taxon>Mycobacteriales</taxon>
        <taxon>Gordoniaceae</taxon>
        <taxon>Gordonia</taxon>
    </lineage>
</organism>
<gene>
    <name evidence="5" type="ORF">GS4_04_00360</name>
</gene>
<keyword evidence="6" id="KW-1185">Reference proteome</keyword>
<feature type="transmembrane region" description="Helical" evidence="4">
    <location>
        <begin position="155"/>
        <end position="178"/>
    </location>
</feature>
<keyword evidence="4" id="KW-0472">Membrane</keyword>
<comment type="caution">
    <text evidence="5">The sequence shown here is derived from an EMBL/GenBank/DDBJ whole genome shotgun (WGS) entry which is preliminary data.</text>
</comment>
<sequence length="291" mass="29778">MPTRPVETGAAARSVSMTKWESEAMTPAADRGSPSGDGTLPQPPFPVDLLADFHAGALPDAQAEHIRTHLDDDPAAREVLDALDRTRADLSGSPPPQVPLPESVQARTAATLAGISAEVAGGRGPATGDRPTDSSPPPPVDELAARRRRRWMAPVLSAAAAIVVAALVLSVGGSQGWFGRDSSADLDARSSTAVQPLRSISPAEGASLMSVLGRTDPTPFGSDARLRACLDANRVAPETAVVGSGPITLRGREGVVILLTTGQAGRFTALVVEPTCDVGNPATITTAVIGG</sequence>
<reference evidence="5 6" key="1">
    <citation type="submission" date="2013-01" db="EMBL/GenBank/DDBJ databases">
        <title>Whole genome shotgun sequence of Gordonia soli NBRC 108243.</title>
        <authorList>
            <person name="Isaki-Nakamura S."/>
            <person name="Hosoyama A."/>
            <person name="Tsuchikane K."/>
            <person name="Ando Y."/>
            <person name="Baba S."/>
            <person name="Ohji S."/>
            <person name="Hamada M."/>
            <person name="Tamura T."/>
            <person name="Yamazoe A."/>
            <person name="Yamazaki S."/>
            <person name="Fujita N."/>
        </authorList>
    </citation>
    <scope>NUCLEOTIDE SEQUENCE [LARGE SCALE GENOMIC DNA]</scope>
    <source>
        <strain evidence="5 6">NBRC 108243</strain>
    </source>
</reference>
<protein>
    <recommendedName>
        <fullName evidence="7">Zinc-finger domain-containing protein</fullName>
    </recommendedName>
</protein>
<keyword evidence="1" id="KW-0805">Transcription regulation</keyword>
<dbReference type="Gene3D" id="1.10.10.1320">
    <property type="entry name" value="Anti-sigma factor, zinc-finger domain"/>
    <property type="match status" value="1"/>
</dbReference>
<evidence type="ECO:0000256" key="2">
    <source>
        <dbReference type="ARBA" id="ARBA00023163"/>
    </source>
</evidence>
<name>M0QEA5_9ACTN</name>
<evidence type="ECO:0000313" key="6">
    <source>
        <dbReference type="Proteomes" id="UP000011666"/>
    </source>
</evidence>
<accession>M0QEA5</accession>